<dbReference type="GO" id="GO:0030154">
    <property type="term" value="P:cell differentiation"/>
    <property type="evidence" value="ECO:0007669"/>
    <property type="project" value="TreeGrafter"/>
</dbReference>
<dbReference type="EMBL" id="CAJPIZ010007244">
    <property type="protein sequence ID" value="CAG2110151.1"/>
    <property type="molecule type" value="Genomic_DNA"/>
</dbReference>
<keyword evidence="8" id="KW-0539">Nucleus</keyword>
<feature type="compositionally biased region" description="Basic and acidic residues" evidence="9">
    <location>
        <begin position="101"/>
        <end position="112"/>
    </location>
</feature>
<feature type="non-terminal residue" evidence="11">
    <location>
        <position position="1"/>
    </location>
</feature>
<evidence type="ECO:0000256" key="8">
    <source>
        <dbReference type="ARBA" id="ARBA00023242"/>
    </source>
</evidence>
<evidence type="ECO:0000313" key="12">
    <source>
        <dbReference type="Proteomes" id="UP000759131"/>
    </source>
</evidence>
<evidence type="ECO:0000256" key="9">
    <source>
        <dbReference type="SAM" id="MobiDB-lite"/>
    </source>
</evidence>
<dbReference type="EMBL" id="OC861819">
    <property type="protein sequence ID" value="CAD7629721.1"/>
    <property type="molecule type" value="Genomic_DNA"/>
</dbReference>
<evidence type="ECO:0000313" key="11">
    <source>
        <dbReference type="EMBL" id="CAD7629721.1"/>
    </source>
</evidence>
<keyword evidence="1" id="KW-0479">Metal-binding</keyword>
<reference evidence="11" key="1">
    <citation type="submission" date="2020-11" db="EMBL/GenBank/DDBJ databases">
        <authorList>
            <person name="Tran Van P."/>
        </authorList>
    </citation>
    <scope>NUCLEOTIDE SEQUENCE</scope>
</reference>
<keyword evidence="7" id="KW-0675">Receptor</keyword>
<feature type="region of interest" description="Disordered" evidence="9">
    <location>
        <begin position="101"/>
        <end position="129"/>
    </location>
</feature>
<dbReference type="GO" id="GO:0045944">
    <property type="term" value="P:positive regulation of transcription by RNA polymerase II"/>
    <property type="evidence" value="ECO:0007669"/>
    <property type="project" value="TreeGrafter"/>
</dbReference>
<evidence type="ECO:0000259" key="10">
    <source>
        <dbReference type="PROSITE" id="PS51030"/>
    </source>
</evidence>
<dbReference type="PANTHER" id="PTHR24082">
    <property type="entry name" value="NUCLEAR HORMONE RECEPTOR"/>
    <property type="match status" value="1"/>
</dbReference>
<dbReference type="InterPro" id="IPR001628">
    <property type="entry name" value="Znf_hrmn_rcpt"/>
</dbReference>
<evidence type="ECO:0000256" key="3">
    <source>
        <dbReference type="ARBA" id="ARBA00022833"/>
    </source>
</evidence>
<evidence type="ECO:0000256" key="5">
    <source>
        <dbReference type="ARBA" id="ARBA00023125"/>
    </source>
</evidence>
<dbReference type="PROSITE" id="PS00031">
    <property type="entry name" value="NUCLEAR_REC_DBD_1"/>
    <property type="match status" value="1"/>
</dbReference>
<keyword evidence="2" id="KW-0863">Zinc-finger</keyword>
<keyword evidence="12" id="KW-1185">Reference proteome</keyword>
<dbReference type="GO" id="GO:0004879">
    <property type="term" value="F:nuclear receptor activity"/>
    <property type="evidence" value="ECO:0007669"/>
    <property type="project" value="TreeGrafter"/>
</dbReference>
<proteinExistence type="predicted"/>
<keyword evidence="4" id="KW-0805">Transcription regulation</keyword>
<evidence type="ECO:0000256" key="1">
    <source>
        <dbReference type="ARBA" id="ARBA00022723"/>
    </source>
</evidence>
<dbReference type="Pfam" id="PF00105">
    <property type="entry name" value="zf-C4"/>
    <property type="match status" value="1"/>
</dbReference>
<name>A0A7R9Q352_9ACAR</name>
<feature type="compositionally biased region" description="Low complexity" evidence="9">
    <location>
        <begin position="113"/>
        <end position="129"/>
    </location>
</feature>
<feature type="domain" description="Nuclear receptor" evidence="10">
    <location>
        <begin position="8"/>
        <end position="83"/>
    </location>
</feature>
<dbReference type="OrthoDB" id="6355676at2759"/>
<dbReference type="PROSITE" id="PS51030">
    <property type="entry name" value="NUCLEAR_REC_DBD_2"/>
    <property type="match status" value="1"/>
</dbReference>
<dbReference type="SUPFAM" id="SSF48508">
    <property type="entry name" value="Nuclear receptor ligand-binding domain"/>
    <property type="match status" value="1"/>
</dbReference>
<keyword evidence="6" id="KW-0804">Transcription</keyword>
<protein>
    <recommendedName>
        <fullName evidence="10">Nuclear receptor domain-containing protein</fullName>
    </recommendedName>
</protein>
<evidence type="ECO:0000256" key="4">
    <source>
        <dbReference type="ARBA" id="ARBA00023015"/>
    </source>
</evidence>
<accession>A0A7R9Q352</accession>
<dbReference type="InterPro" id="IPR013088">
    <property type="entry name" value="Znf_NHR/GATA"/>
</dbReference>
<dbReference type="Proteomes" id="UP000759131">
    <property type="component" value="Unassembled WGS sequence"/>
</dbReference>
<organism evidence="11">
    <name type="scientific">Medioppia subpectinata</name>
    <dbReference type="NCBI Taxonomy" id="1979941"/>
    <lineage>
        <taxon>Eukaryota</taxon>
        <taxon>Metazoa</taxon>
        <taxon>Ecdysozoa</taxon>
        <taxon>Arthropoda</taxon>
        <taxon>Chelicerata</taxon>
        <taxon>Arachnida</taxon>
        <taxon>Acari</taxon>
        <taxon>Acariformes</taxon>
        <taxon>Sarcoptiformes</taxon>
        <taxon>Oribatida</taxon>
        <taxon>Brachypylina</taxon>
        <taxon>Oppioidea</taxon>
        <taxon>Oppiidae</taxon>
        <taxon>Medioppia</taxon>
    </lineage>
</organism>
<dbReference type="SUPFAM" id="SSF57716">
    <property type="entry name" value="Glucocorticoid receptor-like (DNA-binding domain)"/>
    <property type="match status" value="1"/>
</dbReference>
<evidence type="ECO:0000256" key="7">
    <source>
        <dbReference type="ARBA" id="ARBA00023170"/>
    </source>
</evidence>
<gene>
    <name evidence="11" type="ORF">OSB1V03_LOCUS10136</name>
</gene>
<dbReference type="PRINTS" id="PR00047">
    <property type="entry name" value="STROIDFINGER"/>
</dbReference>
<dbReference type="InterPro" id="IPR035500">
    <property type="entry name" value="NHR-like_dom_sf"/>
</dbReference>
<dbReference type="GO" id="GO:0000978">
    <property type="term" value="F:RNA polymerase II cis-regulatory region sequence-specific DNA binding"/>
    <property type="evidence" value="ECO:0007669"/>
    <property type="project" value="TreeGrafter"/>
</dbReference>
<dbReference type="Gene3D" id="1.10.565.10">
    <property type="entry name" value="Retinoid X Receptor"/>
    <property type="match status" value="1"/>
</dbReference>
<sequence length="310" mass="35852">MPTKKKFTKICSVCGEKAIGYNFCAISCESCKAFFRRNATKLEEYKCPFEDKCKVNVVTRKFCRKCRLRKCYTVGMKQEWILNDEEKELRRLQIEENRKWRETNDHKNDTKTSDPSTTSIPSPADTADTDTTISLLDAFDSTDITDEETIVANILHIESYISDTNCSNTSNSKITKTTAKDQISDETYDKVVEMELSVLPIPQVPVNDVSSLNEIEWARLTELFQLTADLHRPRPETRLVARDGRQVAQFFATKFESFVGRFVNVMKRLSAFQTICENDQIALIKYSSIEALLMRTALYFDYDQEFWTFI</sequence>
<dbReference type="SMART" id="SM00399">
    <property type="entry name" value="ZnF_C4"/>
    <property type="match status" value="1"/>
</dbReference>
<dbReference type="Gene3D" id="3.30.50.10">
    <property type="entry name" value="Erythroid Transcription Factor GATA-1, subunit A"/>
    <property type="match status" value="1"/>
</dbReference>
<dbReference type="PANTHER" id="PTHR24082:SF283">
    <property type="entry name" value="NUCLEAR HORMONE RECEPTOR HR96"/>
    <property type="match status" value="1"/>
</dbReference>
<dbReference type="InterPro" id="IPR050234">
    <property type="entry name" value="Nuclear_hormone_rcpt_NR1"/>
</dbReference>
<dbReference type="GO" id="GO:0000122">
    <property type="term" value="P:negative regulation of transcription by RNA polymerase II"/>
    <property type="evidence" value="ECO:0007669"/>
    <property type="project" value="TreeGrafter"/>
</dbReference>
<keyword evidence="3" id="KW-0862">Zinc</keyword>
<dbReference type="AlphaFoldDB" id="A0A7R9Q352"/>
<keyword evidence="5" id="KW-0238">DNA-binding</keyword>
<dbReference type="GO" id="GO:0008270">
    <property type="term" value="F:zinc ion binding"/>
    <property type="evidence" value="ECO:0007669"/>
    <property type="project" value="UniProtKB-KW"/>
</dbReference>
<evidence type="ECO:0000256" key="6">
    <source>
        <dbReference type="ARBA" id="ARBA00023163"/>
    </source>
</evidence>
<evidence type="ECO:0000256" key="2">
    <source>
        <dbReference type="ARBA" id="ARBA00022771"/>
    </source>
</evidence>